<sequence>MLGPFALKGVRTTNISVCPENMAEAPAGSGKVVLFRQQKRGGLTYRIPALLYLPSEKTFLAFAEERSSPRDEDAKFLVMRRGRKEGETVQWDHSYSKNKAPELRKQQLWNGVPVLDIERRTFVLRWVCGWESETGAETHISEWHQIRTGRNAARLCCVSSQDGGRTWSPATDLTERAIGEELSRWATFAVGPGHGVQLSSGRLVVPAYAYYIHKRLFGWPLSCWIKPHCFTFYSDDGGRNWSRGQLLKTLRTSECQVAELTCPDNRQVLYCSARSLHKYRAGALCADDGDQFTNPSLCKELHEPPRGCQGSVVSFSPMLESLDLSRKEEAGKPTPPVDDQPFSACLKRATSWLIFSHPTNRHKRTDLGIYLNTSPLNPGSWKAPWVLNRGPSGYSDLAVCQEGNTQMFGCLFECGVSCECEEIAFQLFTDVELLRNIGESCSGARLPSEV</sequence>
<keyword evidence="4" id="KW-0442">Lipid degradation</keyword>
<dbReference type="EMBL" id="JAPFRF010000010">
    <property type="protein sequence ID" value="KAJ7320654.1"/>
    <property type="molecule type" value="Genomic_DNA"/>
</dbReference>
<dbReference type="GO" id="GO:0016020">
    <property type="term" value="C:membrane"/>
    <property type="evidence" value="ECO:0007669"/>
    <property type="project" value="TreeGrafter"/>
</dbReference>
<keyword evidence="6" id="KW-0326">Glycosidase</keyword>
<keyword evidence="6" id="KW-0378">Hydrolase</keyword>
<keyword evidence="5" id="KW-0119">Carbohydrate metabolism</keyword>
<keyword evidence="4" id="KW-0443">Lipid metabolism</keyword>
<dbReference type="InterPro" id="IPR011040">
    <property type="entry name" value="Sialidase"/>
</dbReference>
<evidence type="ECO:0000256" key="3">
    <source>
        <dbReference type="ARBA" id="ARBA00012733"/>
    </source>
</evidence>
<name>A0A9Q0XNU5_9SAUR</name>
<evidence type="ECO:0000259" key="7">
    <source>
        <dbReference type="Pfam" id="PF13088"/>
    </source>
</evidence>
<dbReference type="CDD" id="cd15482">
    <property type="entry name" value="Sialidase_non-viral"/>
    <property type="match status" value="1"/>
</dbReference>
<evidence type="ECO:0000256" key="6">
    <source>
        <dbReference type="ARBA" id="ARBA00023295"/>
    </source>
</evidence>
<dbReference type="GO" id="GO:0006689">
    <property type="term" value="P:ganglioside catabolic process"/>
    <property type="evidence" value="ECO:0007669"/>
    <property type="project" value="TreeGrafter"/>
</dbReference>
<comment type="catalytic activity">
    <reaction evidence="1">
        <text>Hydrolysis of alpha-(2-&gt;3)-, alpha-(2-&gt;6)-, alpha-(2-&gt;8)- glycosidic linkages of terminal sialic acid residues in oligosaccharides, glycoproteins, glycolipids, colominic acid and synthetic substrates.</text>
        <dbReference type="EC" id="3.2.1.18"/>
    </reaction>
</comment>
<evidence type="ECO:0000313" key="9">
    <source>
        <dbReference type="Proteomes" id="UP001142489"/>
    </source>
</evidence>
<dbReference type="PANTHER" id="PTHR10628">
    <property type="entry name" value="SIALIDASE"/>
    <property type="match status" value="1"/>
</dbReference>
<protein>
    <recommendedName>
        <fullName evidence="3">exo-alpha-sialidase</fullName>
        <ecNumber evidence="3">3.2.1.18</ecNumber>
    </recommendedName>
</protein>
<dbReference type="AlphaFoldDB" id="A0A9Q0XNU5"/>
<dbReference type="GO" id="GO:0009313">
    <property type="term" value="P:oligosaccharide catabolic process"/>
    <property type="evidence" value="ECO:0007669"/>
    <property type="project" value="TreeGrafter"/>
</dbReference>
<dbReference type="GO" id="GO:0005737">
    <property type="term" value="C:cytoplasm"/>
    <property type="evidence" value="ECO:0007669"/>
    <property type="project" value="TreeGrafter"/>
</dbReference>
<feature type="domain" description="Sialidase" evidence="7">
    <location>
        <begin position="58"/>
        <end position="405"/>
    </location>
</feature>
<accession>A0A9Q0XNU5</accession>
<dbReference type="GO" id="GO:0004308">
    <property type="term" value="F:exo-alpha-sialidase activity"/>
    <property type="evidence" value="ECO:0007669"/>
    <property type="project" value="UniProtKB-EC"/>
</dbReference>
<dbReference type="PANTHER" id="PTHR10628:SF23">
    <property type="entry name" value="SIALIDASE-3"/>
    <property type="match status" value="1"/>
</dbReference>
<proteinExistence type="inferred from homology"/>
<dbReference type="InterPro" id="IPR036278">
    <property type="entry name" value="Sialidase_sf"/>
</dbReference>
<evidence type="ECO:0000256" key="5">
    <source>
        <dbReference type="ARBA" id="ARBA00023277"/>
    </source>
</evidence>
<gene>
    <name evidence="8" type="ORF">JRQ81_020165</name>
</gene>
<dbReference type="Proteomes" id="UP001142489">
    <property type="component" value="Unassembled WGS sequence"/>
</dbReference>
<evidence type="ECO:0000256" key="4">
    <source>
        <dbReference type="ARBA" id="ARBA00022963"/>
    </source>
</evidence>
<organism evidence="8 9">
    <name type="scientific">Phrynocephalus forsythii</name>
    <dbReference type="NCBI Taxonomy" id="171643"/>
    <lineage>
        <taxon>Eukaryota</taxon>
        <taxon>Metazoa</taxon>
        <taxon>Chordata</taxon>
        <taxon>Craniata</taxon>
        <taxon>Vertebrata</taxon>
        <taxon>Euteleostomi</taxon>
        <taxon>Lepidosauria</taxon>
        <taxon>Squamata</taxon>
        <taxon>Bifurcata</taxon>
        <taxon>Unidentata</taxon>
        <taxon>Episquamata</taxon>
        <taxon>Toxicofera</taxon>
        <taxon>Iguania</taxon>
        <taxon>Acrodonta</taxon>
        <taxon>Agamidae</taxon>
        <taxon>Agaminae</taxon>
        <taxon>Phrynocephalus</taxon>
    </lineage>
</organism>
<keyword evidence="9" id="KW-1185">Reference proteome</keyword>
<evidence type="ECO:0000313" key="8">
    <source>
        <dbReference type="EMBL" id="KAJ7320654.1"/>
    </source>
</evidence>
<dbReference type="OrthoDB" id="2739686at2759"/>
<reference evidence="8" key="1">
    <citation type="journal article" date="2023" name="DNA Res.">
        <title>Chromosome-level genome assembly of Phrynocephalus forsythii using third-generation DNA sequencing and Hi-C analysis.</title>
        <authorList>
            <person name="Qi Y."/>
            <person name="Zhao W."/>
            <person name="Zhao Y."/>
            <person name="Niu C."/>
            <person name="Cao S."/>
            <person name="Zhang Y."/>
        </authorList>
    </citation>
    <scope>NUCLEOTIDE SEQUENCE</scope>
    <source>
        <tissue evidence="8">Muscle</tissue>
    </source>
</reference>
<comment type="caution">
    <text evidence="8">The sequence shown here is derived from an EMBL/GenBank/DDBJ whole genome shotgun (WGS) entry which is preliminary data.</text>
</comment>
<dbReference type="SUPFAM" id="SSF50939">
    <property type="entry name" value="Sialidases"/>
    <property type="match status" value="1"/>
</dbReference>
<evidence type="ECO:0000256" key="2">
    <source>
        <dbReference type="ARBA" id="ARBA00009348"/>
    </source>
</evidence>
<evidence type="ECO:0000256" key="1">
    <source>
        <dbReference type="ARBA" id="ARBA00000427"/>
    </source>
</evidence>
<dbReference type="Gene3D" id="2.120.10.10">
    <property type="match status" value="1"/>
</dbReference>
<dbReference type="InterPro" id="IPR026856">
    <property type="entry name" value="Sialidase_fam"/>
</dbReference>
<dbReference type="Pfam" id="PF13088">
    <property type="entry name" value="BNR_2"/>
    <property type="match status" value="1"/>
</dbReference>
<comment type="similarity">
    <text evidence="2">Belongs to the glycosyl hydrolase 33 family.</text>
</comment>
<dbReference type="EC" id="3.2.1.18" evidence="3"/>